<dbReference type="SUPFAM" id="SSF48208">
    <property type="entry name" value="Six-hairpin glycosidases"/>
    <property type="match status" value="1"/>
</dbReference>
<feature type="domain" description="Alpha fucosidase A-like C-terminal" evidence="2">
    <location>
        <begin position="706"/>
        <end position="797"/>
    </location>
</feature>
<dbReference type="InterPro" id="IPR008928">
    <property type="entry name" value="6-hairpin_glycosidase_sf"/>
</dbReference>
<evidence type="ECO:0000313" key="5">
    <source>
        <dbReference type="Proteomes" id="UP000183200"/>
    </source>
</evidence>
<dbReference type="PANTHER" id="PTHR31084:SF0">
    <property type="entry name" value="ALPHA-L-FUCOSIDASE 2"/>
    <property type="match status" value="1"/>
</dbReference>
<reference evidence="5" key="1">
    <citation type="submission" date="2016-10" db="EMBL/GenBank/DDBJ databases">
        <authorList>
            <person name="Varghese N."/>
            <person name="Submissions S."/>
        </authorList>
    </citation>
    <scope>NUCLEOTIDE SEQUENCE [LARGE SCALE GENOMIC DNA]</scope>
    <source>
        <strain evidence="5">DSM 19110</strain>
    </source>
</reference>
<dbReference type="Pfam" id="PF21307">
    <property type="entry name" value="Glyco_hydro_95_C"/>
    <property type="match status" value="1"/>
</dbReference>
<protein>
    <submittedName>
        <fullName evidence="4">Alpha-L-fucosidase 2</fullName>
    </submittedName>
</protein>
<feature type="domain" description="Glycosyl hydrolase family 95 catalytic" evidence="3">
    <location>
        <begin position="290"/>
        <end position="695"/>
    </location>
</feature>
<organism evidence="4 5">
    <name type="scientific">Pedobacter steynii</name>
    <dbReference type="NCBI Taxonomy" id="430522"/>
    <lineage>
        <taxon>Bacteria</taxon>
        <taxon>Pseudomonadati</taxon>
        <taxon>Bacteroidota</taxon>
        <taxon>Sphingobacteriia</taxon>
        <taxon>Sphingobacteriales</taxon>
        <taxon>Sphingobacteriaceae</taxon>
        <taxon>Pedobacter</taxon>
    </lineage>
</organism>
<dbReference type="PANTHER" id="PTHR31084">
    <property type="entry name" value="ALPHA-L-FUCOSIDASE 2"/>
    <property type="match status" value="1"/>
</dbReference>
<evidence type="ECO:0000259" key="1">
    <source>
        <dbReference type="Pfam" id="PF14498"/>
    </source>
</evidence>
<dbReference type="InterPro" id="IPR016518">
    <property type="entry name" value="Alpha-L-fucosidase"/>
</dbReference>
<proteinExistence type="predicted"/>
<dbReference type="InterPro" id="IPR027414">
    <property type="entry name" value="GH95_N_dom"/>
</dbReference>
<feature type="domain" description="Glycosyl hydrolase family 95 N-terminal" evidence="1">
    <location>
        <begin position="34"/>
        <end position="264"/>
    </location>
</feature>
<evidence type="ECO:0000259" key="3">
    <source>
        <dbReference type="Pfam" id="PF22124"/>
    </source>
</evidence>
<keyword evidence="5" id="KW-1185">Reference proteome</keyword>
<dbReference type="Pfam" id="PF22124">
    <property type="entry name" value="Glyco_hydro_95_cat"/>
    <property type="match status" value="1"/>
</dbReference>
<dbReference type="Proteomes" id="UP000183200">
    <property type="component" value="Unassembled WGS sequence"/>
</dbReference>
<dbReference type="GO" id="GO:0004560">
    <property type="term" value="F:alpha-L-fucosidase activity"/>
    <property type="evidence" value="ECO:0007669"/>
    <property type="project" value="InterPro"/>
</dbReference>
<sequence length="803" mass="88858">MDHMVKFVLTAMLLSSLSVNGQHIKTKQKSDLKLWYKQAANDWNKALPIGNGRLGAMVFGGVKQEQLQLNEESVWQGKKENNNNPAALKQLPKIRQLIFEGKTDEAMLLANESLNGNPGSVKSYQPLGNLTLDFEVASAATNYKRELDLSTGIHRVEYELDGQAYSREVFASAPANSIVMHLEARGSGTINTLLGMSREKDATVRSLKNQLILSGQIDGTGMKFETVVQVRTEGGNLSSGQGNLKIENARSVTLIITAATNYDADKMDLDPAKSPDKICQDILSALNGKSYAALKSAHVAAHQSKMNRVELVLGPDQQSNLATDERLQKIKNNNIDLGMEGILFQYGRYLLLGSSLAPGLLPANLQGIWNKELKAPWNADFHTNINLQMNYWPAEVCNLTETTLPLIHFMQALKVPGKETAQQMYGARGWTVHHLTDAFGHTAVHDGVSNGLFPMGGPWMTQPIFEHYEFNGDQAFLKNIAYPMMKESSEFILDILVRDKKNRLVTSPSYSPENYYIDPATGKAAMLTYAPTMDTEIINDLFIRTIAAGKLLHKDEKFRDTLTYTMGQLVPVQLTKDGAIREWVEDYKEAEPGHRHVSHLFALYPGNQITAVKTPELFEGAKKTLANRLKNGGAGTGWSRAWTINFFARLKDGNSAHEHIMALFKHSISQNLFDQHPPFQIDGNFGYTAGVAEMLLQSQEGEIGNRIIAFLPALPEAWETGSVSGLKARGNFEISMKWEKGKLTVATLKSFNGNGCTLSYPGIGNAEITSAGRKVPYQKISDHLISFNTLKGKTYTIYRTVSP</sequence>
<dbReference type="InterPro" id="IPR013780">
    <property type="entry name" value="Glyco_hydro_b"/>
</dbReference>
<name>A0A1G9UUV5_9SPHI</name>
<dbReference type="InterPro" id="IPR054363">
    <property type="entry name" value="GH95_cat"/>
</dbReference>
<dbReference type="EMBL" id="FNGY01000004">
    <property type="protein sequence ID" value="SDM63385.1"/>
    <property type="molecule type" value="Genomic_DNA"/>
</dbReference>
<evidence type="ECO:0000259" key="2">
    <source>
        <dbReference type="Pfam" id="PF21307"/>
    </source>
</evidence>
<dbReference type="PIRSF" id="PIRSF007663">
    <property type="entry name" value="UCP007663"/>
    <property type="match status" value="1"/>
</dbReference>
<dbReference type="Pfam" id="PF14498">
    <property type="entry name" value="Glyco_hyd_65N_2"/>
    <property type="match status" value="1"/>
</dbReference>
<dbReference type="Gene3D" id="2.60.40.1180">
    <property type="entry name" value="Golgi alpha-mannosidase II"/>
    <property type="match status" value="1"/>
</dbReference>
<dbReference type="InterPro" id="IPR049053">
    <property type="entry name" value="AFCA-like_C"/>
</dbReference>
<evidence type="ECO:0000313" key="4">
    <source>
        <dbReference type="EMBL" id="SDM63385.1"/>
    </source>
</evidence>
<dbReference type="OrthoDB" id="9802600at2"/>
<accession>A0A1G9UUV5</accession>
<dbReference type="Gene3D" id="2.70.98.50">
    <property type="entry name" value="putative glycoside hydrolase family protein from bacillus halodurans"/>
    <property type="match status" value="1"/>
</dbReference>
<dbReference type="GO" id="GO:0005975">
    <property type="term" value="P:carbohydrate metabolic process"/>
    <property type="evidence" value="ECO:0007669"/>
    <property type="project" value="InterPro"/>
</dbReference>
<gene>
    <name evidence="4" type="ORF">SAMN05421820_104282</name>
</gene>
<dbReference type="AlphaFoldDB" id="A0A1G9UUV5"/>